<proteinExistence type="predicted"/>
<dbReference type="InterPro" id="IPR050280">
    <property type="entry name" value="OMP_Chaperone_SurA"/>
</dbReference>
<dbReference type="PANTHER" id="PTHR47637">
    <property type="entry name" value="CHAPERONE SURA"/>
    <property type="match status" value="1"/>
</dbReference>
<evidence type="ECO:0000313" key="9">
    <source>
        <dbReference type="Proteomes" id="UP000241899"/>
    </source>
</evidence>
<evidence type="ECO:0000256" key="6">
    <source>
        <dbReference type="SAM" id="SignalP"/>
    </source>
</evidence>
<comment type="caution">
    <text evidence="8">The sequence shown here is derived from an EMBL/GenBank/DDBJ whole genome shotgun (WGS) entry which is preliminary data.</text>
</comment>
<dbReference type="SUPFAM" id="SSF54534">
    <property type="entry name" value="FKBP-like"/>
    <property type="match status" value="1"/>
</dbReference>
<evidence type="ECO:0000256" key="1">
    <source>
        <dbReference type="ARBA" id="ARBA00018370"/>
    </source>
</evidence>
<dbReference type="Proteomes" id="UP000241899">
    <property type="component" value="Unassembled WGS sequence"/>
</dbReference>
<keyword evidence="2 6" id="KW-0732">Signal</keyword>
<feature type="domain" description="PpiC" evidence="7">
    <location>
        <begin position="164"/>
        <end position="260"/>
    </location>
</feature>
<dbReference type="Gene3D" id="1.10.4030.10">
    <property type="entry name" value="Porin chaperone SurA, peptide-binding domain"/>
    <property type="match status" value="1"/>
</dbReference>
<dbReference type="RefSeq" id="WP_107324243.1">
    <property type="nucleotide sequence ID" value="NZ_NHSP01000024.1"/>
</dbReference>
<evidence type="ECO:0000256" key="3">
    <source>
        <dbReference type="ARBA" id="ARBA00030642"/>
    </source>
</evidence>
<dbReference type="AlphaFoldDB" id="A0A2T4JK43"/>
<evidence type="ECO:0000256" key="4">
    <source>
        <dbReference type="ARBA" id="ARBA00031484"/>
    </source>
</evidence>
<reference evidence="8 9" key="1">
    <citation type="submission" date="2018-03" db="EMBL/GenBank/DDBJ databases">
        <title>Rhodobacter veldkampii.</title>
        <authorList>
            <person name="Meyer T.E."/>
            <person name="Miller S."/>
            <person name="Lodha T."/>
            <person name="Gandham S."/>
            <person name="Chintalapati S."/>
            <person name="Chintalapati V.R."/>
        </authorList>
    </citation>
    <scope>NUCLEOTIDE SEQUENCE [LARGE SCALE GENOMIC DNA]</scope>
    <source>
        <strain evidence="8 9">DSM 11550</strain>
    </source>
</reference>
<dbReference type="InterPro" id="IPR046357">
    <property type="entry name" value="PPIase_dom_sf"/>
</dbReference>
<dbReference type="PROSITE" id="PS50198">
    <property type="entry name" value="PPIC_PPIASE_2"/>
    <property type="match status" value="1"/>
</dbReference>
<feature type="signal peptide" evidence="6">
    <location>
        <begin position="1"/>
        <end position="23"/>
    </location>
</feature>
<dbReference type="InterPro" id="IPR027304">
    <property type="entry name" value="Trigger_fact/SurA_dom_sf"/>
</dbReference>
<accession>A0A2T4JK43</accession>
<organism evidence="8 9">
    <name type="scientific">Phaeovulum veldkampii DSM 11550</name>
    <dbReference type="NCBI Taxonomy" id="1185920"/>
    <lineage>
        <taxon>Bacteria</taxon>
        <taxon>Pseudomonadati</taxon>
        <taxon>Pseudomonadota</taxon>
        <taxon>Alphaproteobacteria</taxon>
        <taxon>Rhodobacterales</taxon>
        <taxon>Paracoccaceae</taxon>
        <taxon>Phaeovulum</taxon>
    </lineage>
</organism>
<dbReference type="GO" id="GO:0003755">
    <property type="term" value="F:peptidyl-prolyl cis-trans isomerase activity"/>
    <property type="evidence" value="ECO:0007669"/>
    <property type="project" value="UniProtKB-KW"/>
</dbReference>
<dbReference type="Gene3D" id="3.10.50.40">
    <property type="match status" value="1"/>
</dbReference>
<feature type="chain" id="PRO_5015672491" description="Parvulin-like PPIase" evidence="6">
    <location>
        <begin position="24"/>
        <end position="407"/>
    </location>
</feature>
<dbReference type="InterPro" id="IPR000297">
    <property type="entry name" value="PPIase_PpiC"/>
</dbReference>
<evidence type="ECO:0000313" key="8">
    <source>
        <dbReference type="EMBL" id="PTE18281.1"/>
    </source>
</evidence>
<dbReference type="Pfam" id="PF13624">
    <property type="entry name" value="SurA_N_3"/>
    <property type="match status" value="1"/>
</dbReference>
<evidence type="ECO:0000256" key="2">
    <source>
        <dbReference type="ARBA" id="ARBA00022729"/>
    </source>
</evidence>
<keyword evidence="9" id="KW-1185">Reference proteome</keyword>
<evidence type="ECO:0000256" key="5">
    <source>
        <dbReference type="PROSITE-ProRule" id="PRU00278"/>
    </source>
</evidence>
<name>A0A2T4JK43_9RHOB</name>
<dbReference type="Pfam" id="PF00639">
    <property type="entry name" value="Rotamase"/>
    <property type="match status" value="1"/>
</dbReference>
<keyword evidence="5" id="KW-0697">Rotamase</keyword>
<dbReference type="EMBL" id="PZKF01000008">
    <property type="protein sequence ID" value="PTE18281.1"/>
    <property type="molecule type" value="Genomic_DNA"/>
</dbReference>
<sequence length="407" mass="43326">MMRAYLLTAALIAALGAGDPAQAQSGMFAPVIQVNDSGITGYEIEQRTRFLTLLGAPGDVRAAAEKALIEDRLRLQAAKSLGVTATDQAVMAGMTEFAARANLSAEQFIEALGQNGVDPQTFRAFVEAGIIWRDVVRAKFGPSITVTDAEIDRALAEPQPEGRGARLLMSEIILPAGPGKEADAAETARKISAITTEAEFGAAARRWSSANSRTDSGKLKWLAEEALPEDVRAVVLALKPGQISRPIRQEGAILFFMMHEIEPAAGPAQGGALVDFARLLIPGGRSEAALAEAARLRGRINTCNDLYGEARNLPPEQMLRDVMPASQVPANIAAELARLDPGEVSTALTSGDALVFLMLCSRNTVREVDAQAPDRAAVTNRLRNARLAALADGWLADLMAEAIIRRP</sequence>
<keyword evidence="5 8" id="KW-0413">Isomerase</keyword>
<protein>
    <recommendedName>
        <fullName evidence="1">Parvulin-like PPIase</fullName>
    </recommendedName>
    <alternativeName>
        <fullName evidence="3">Peptidyl-prolyl cis-trans isomerase plp</fullName>
    </alternativeName>
    <alternativeName>
        <fullName evidence="4">Rotamase plp</fullName>
    </alternativeName>
</protein>
<dbReference type="SUPFAM" id="SSF109998">
    <property type="entry name" value="Triger factor/SurA peptide-binding domain-like"/>
    <property type="match status" value="1"/>
</dbReference>
<dbReference type="OrthoDB" id="9791746at2"/>
<gene>
    <name evidence="8" type="ORF">C5F46_04895</name>
</gene>
<evidence type="ECO:0000259" key="7">
    <source>
        <dbReference type="PROSITE" id="PS50198"/>
    </source>
</evidence>
<dbReference type="PANTHER" id="PTHR47637:SF1">
    <property type="entry name" value="CHAPERONE SURA"/>
    <property type="match status" value="1"/>
</dbReference>